<feature type="domain" description="Response regulatory" evidence="21">
    <location>
        <begin position="619"/>
        <end position="736"/>
    </location>
</feature>
<proteinExistence type="predicted"/>
<evidence type="ECO:0000256" key="1">
    <source>
        <dbReference type="ARBA" id="ARBA00000085"/>
    </source>
</evidence>
<dbReference type="GO" id="GO:0005886">
    <property type="term" value="C:plasma membrane"/>
    <property type="evidence" value="ECO:0007669"/>
    <property type="project" value="UniProtKB-SubCell"/>
</dbReference>
<dbReference type="PROSITE" id="PS50110">
    <property type="entry name" value="RESPONSE_REGULATORY"/>
    <property type="match status" value="1"/>
</dbReference>
<dbReference type="InterPro" id="IPR011006">
    <property type="entry name" value="CheY-like_superfamily"/>
</dbReference>
<dbReference type="GO" id="GO:0000155">
    <property type="term" value="F:phosphorelay sensor kinase activity"/>
    <property type="evidence" value="ECO:0007669"/>
    <property type="project" value="InterPro"/>
</dbReference>
<dbReference type="CDD" id="cd12915">
    <property type="entry name" value="PDC2_DGC_like"/>
    <property type="match status" value="1"/>
</dbReference>
<dbReference type="Gene3D" id="1.10.287.130">
    <property type="match status" value="1"/>
</dbReference>
<dbReference type="Gene3D" id="3.30.565.10">
    <property type="entry name" value="Histidine kinase-like ATPase, C-terminal domain"/>
    <property type="match status" value="1"/>
</dbReference>
<dbReference type="InterPro" id="IPR004358">
    <property type="entry name" value="Sig_transdc_His_kin-like_C"/>
</dbReference>
<dbReference type="InterPro" id="IPR001789">
    <property type="entry name" value="Sig_transdc_resp-reg_receiver"/>
</dbReference>
<feature type="domain" description="HAMP" evidence="22">
    <location>
        <begin position="304"/>
        <end position="356"/>
    </location>
</feature>
<evidence type="ECO:0000256" key="2">
    <source>
        <dbReference type="ARBA" id="ARBA00004651"/>
    </source>
</evidence>
<dbReference type="CDD" id="cd06225">
    <property type="entry name" value="HAMP"/>
    <property type="match status" value="1"/>
</dbReference>
<evidence type="ECO:0000259" key="20">
    <source>
        <dbReference type="PROSITE" id="PS50109"/>
    </source>
</evidence>
<keyword evidence="25" id="KW-1185">Reference proteome</keyword>
<evidence type="ECO:0000256" key="19">
    <source>
        <dbReference type="SAM" id="Phobius"/>
    </source>
</evidence>
<organism evidence="24 25">
    <name type="scientific">Magnetospirillum aberrantis SpK</name>
    <dbReference type="NCBI Taxonomy" id="908842"/>
    <lineage>
        <taxon>Bacteria</taxon>
        <taxon>Pseudomonadati</taxon>
        <taxon>Pseudomonadota</taxon>
        <taxon>Alphaproteobacteria</taxon>
        <taxon>Rhodospirillales</taxon>
        <taxon>Rhodospirillaceae</taxon>
        <taxon>Magnetospirillum</taxon>
    </lineage>
</organism>
<dbReference type="SUPFAM" id="SSF47226">
    <property type="entry name" value="Histidine-containing phosphotransfer domain, HPT domain"/>
    <property type="match status" value="1"/>
</dbReference>
<protein>
    <recommendedName>
        <fullName evidence="15">Sensory/regulatory protein RpfC</fullName>
        <ecNumber evidence="3">2.7.13.3</ecNumber>
    </recommendedName>
</protein>
<dbReference type="GO" id="GO:0005524">
    <property type="term" value="F:ATP binding"/>
    <property type="evidence" value="ECO:0007669"/>
    <property type="project" value="UniProtKB-KW"/>
</dbReference>
<dbReference type="PROSITE" id="PS50885">
    <property type="entry name" value="HAMP"/>
    <property type="match status" value="1"/>
</dbReference>
<dbReference type="InterPro" id="IPR036097">
    <property type="entry name" value="HisK_dim/P_sf"/>
</dbReference>
<evidence type="ECO:0000256" key="7">
    <source>
        <dbReference type="ARBA" id="ARBA00022692"/>
    </source>
</evidence>
<keyword evidence="5 17" id="KW-0597">Phosphoprotein</keyword>
<comment type="catalytic activity">
    <reaction evidence="1">
        <text>ATP + protein L-histidine = ADP + protein N-phospho-L-histidine.</text>
        <dbReference type="EC" id="2.7.13.3"/>
    </reaction>
</comment>
<feature type="modified residue" description="4-aspartylphosphate" evidence="17">
    <location>
        <position position="668"/>
    </location>
</feature>
<evidence type="ECO:0000256" key="10">
    <source>
        <dbReference type="ARBA" id="ARBA00022840"/>
    </source>
</evidence>
<dbReference type="Pfam" id="PF00672">
    <property type="entry name" value="HAMP"/>
    <property type="match status" value="1"/>
</dbReference>
<dbReference type="Pfam" id="PF02518">
    <property type="entry name" value="HATPase_c"/>
    <property type="match status" value="1"/>
</dbReference>
<keyword evidence="13 19" id="KW-0472">Membrane</keyword>
<keyword evidence="12" id="KW-0902">Two-component regulatory system</keyword>
<evidence type="ECO:0000259" key="23">
    <source>
        <dbReference type="PROSITE" id="PS50894"/>
    </source>
</evidence>
<dbReference type="SMART" id="SM00073">
    <property type="entry name" value="HPT"/>
    <property type="match status" value="1"/>
</dbReference>
<dbReference type="FunFam" id="1.10.287.130:FF:000002">
    <property type="entry name" value="Two-component osmosensing histidine kinase"/>
    <property type="match status" value="1"/>
</dbReference>
<dbReference type="PANTHER" id="PTHR45339">
    <property type="entry name" value="HYBRID SIGNAL TRANSDUCTION HISTIDINE KINASE J"/>
    <property type="match status" value="1"/>
</dbReference>
<evidence type="ECO:0000259" key="21">
    <source>
        <dbReference type="PROSITE" id="PS50110"/>
    </source>
</evidence>
<dbReference type="Gene3D" id="3.40.50.2300">
    <property type="match status" value="1"/>
</dbReference>
<dbReference type="InterPro" id="IPR003661">
    <property type="entry name" value="HisK_dim/P_dom"/>
</dbReference>
<dbReference type="InterPro" id="IPR005467">
    <property type="entry name" value="His_kinase_dom"/>
</dbReference>
<keyword evidence="10" id="KW-0067">ATP-binding</keyword>
<evidence type="ECO:0000259" key="22">
    <source>
        <dbReference type="PROSITE" id="PS50885"/>
    </source>
</evidence>
<comment type="subcellular location">
    <subcellularLocation>
        <location evidence="2">Cell membrane</location>
        <topology evidence="2">Multi-pass membrane protein</topology>
    </subcellularLocation>
</comment>
<dbReference type="InterPro" id="IPR008207">
    <property type="entry name" value="Sig_transdc_His_kin_Hpt_dom"/>
</dbReference>
<accession>A0A7C9QWX9</accession>
<dbReference type="PANTHER" id="PTHR45339:SF1">
    <property type="entry name" value="HYBRID SIGNAL TRANSDUCTION HISTIDINE KINASE J"/>
    <property type="match status" value="1"/>
</dbReference>
<dbReference type="CDD" id="cd00088">
    <property type="entry name" value="HPT"/>
    <property type="match status" value="1"/>
</dbReference>
<dbReference type="InterPro" id="IPR036641">
    <property type="entry name" value="HPT_dom_sf"/>
</dbReference>
<feature type="domain" description="HPt" evidence="23">
    <location>
        <begin position="759"/>
        <end position="856"/>
    </location>
</feature>
<reference evidence="24 25" key="1">
    <citation type="submission" date="2020-02" db="EMBL/GenBank/DDBJ databases">
        <authorList>
            <person name="Dziuba M."/>
            <person name="Kuznetsov B."/>
            <person name="Mardanov A."/>
            <person name="Ravin N."/>
            <person name="Grouzdev D."/>
        </authorList>
    </citation>
    <scope>NUCLEOTIDE SEQUENCE [LARGE SCALE GENOMIC DNA]</scope>
    <source>
        <strain evidence="24 25">SpK</strain>
    </source>
</reference>
<dbReference type="SMART" id="SM00388">
    <property type="entry name" value="HisKA"/>
    <property type="match status" value="1"/>
</dbReference>
<evidence type="ECO:0000256" key="11">
    <source>
        <dbReference type="ARBA" id="ARBA00022989"/>
    </source>
</evidence>
<evidence type="ECO:0000313" key="24">
    <source>
        <dbReference type="EMBL" id="NFV81256.1"/>
    </source>
</evidence>
<dbReference type="PROSITE" id="PS50894">
    <property type="entry name" value="HPT"/>
    <property type="match status" value="1"/>
</dbReference>
<evidence type="ECO:0000256" key="15">
    <source>
        <dbReference type="ARBA" id="ARBA00068150"/>
    </source>
</evidence>
<evidence type="ECO:0000256" key="9">
    <source>
        <dbReference type="ARBA" id="ARBA00022777"/>
    </source>
</evidence>
<dbReference type="PRINTS" id="PR00344">
    <property type="entry name" value="BCTRLSENSOR"/>
</dbReference>
<comment type="caution">
    <text evidence="24">The sequence shown here is derived from an EMBL/GenBank/DDBJ whole genome shotgun (WGS) entry which is preliminary data.</text>
</comment>
<dbReference type="EC" id="2.7.13.3" evidence="3"/>
<evidence type="ECO:0000256" key="16">
    <source>
        <dbReference type="PROSITE-ProRule" id="PRU00110"/>
    </source>
</evidence>
<dbReference type="Pfam" id="PF01627">
    <property type="entry name" value="Hpt"/>
    <property type="match status" value="1"/>
</dbReference>
<dbReference type="CDD" id="cd16922">
    <property type="entry name" value="HATPase_EvgS-ArcB-TorS-like"/>
    <property type="match status" value="1"/>
</dbReference>
<dbReference type="RefSeq" id="WP_163681034.1">
    <property type="nucleotide sequence ID" value="NZ_JAAIYP010000039.1"/>
</dbReference>
<evidence type="ECO:0000313" key="25">
    <source>
        <dbReference type="Proteomes" id="UP000480684"/>
    </source>
</evidence>
<dbReference type="InterPro" id="IPR003660">
    <property type="entry name" value="HAMP_dom"/>
</dbReference>
<dbReference type="SUPFAM" id="SSF55874">
    <property type="entry name" value="ATPase domain of HSP90 chaperone/DNA topoisomerase II/histidine kinase"/>
    <property type="match status" value="1"/>
</dbReference>
<keyword evidence="18" id="KW-0175">Coiled coil</keyword>
<evidence type="ECO:0000256" key="17">
    <source>
        <dbReference type="PROSITE-ProRule" id="PRU00169"/>
    </source>
</evidence>
<dbReference type="InterPro" id="IPR003594">
    <property type="entry name" value="HATPase_dom"/>
</dbReference>
<evidence type="ECO:0000256" key="3">
    <source>
        <dbReference type="ARBA" id="ARBA00012438"/>
    </source>
</evidence>
<evidence type="ECO:0000256" key="6">
    <source>
        <dbReference type="ARBA" id="ARBA00022679"/>
    </source>
</evidence>
<dbReference type="CDD" id="cd17546">
    <property type="entry name" value="REC_hyHK_CKI1_RcsC-like"/>
    <property type="match status" value="1"/>
</dbReference>
<sequence>MAKGGLGLRGRLLVVVFIAVLPALGLIIYNTDTVRRSASERSAESVLQIARVVAASQRDLDRQTRTLVGFLARDPAVLSQDRVACSARLAELLFNAVSDADSFFNFAAIDMNGDIVCAARSGPPERMHVRDRAYFHQVVERQALVTGEYIFGKIINAPIIPVAGPIFKDGRMQGVMLVSANLAWVIKTLAPRLPSDAELRLYDSQGIILGQVPNHEAAVGGTDPVFHQVLAGGDEGTFRHGTGREERLVAYSRLPYGEHSLYVTVSRPTAMVFADADSALRGGLLALLAATVAVLLSAWAFGNSLILRSVSALTCAVRLMAGGHLGARVKVDRQDEIGELGEAFNDMARALEQNAHEAEAREVALQQANRAKSDFVATMSHEIRTPMNGILGMARLIAQGPLTEEQRGQMGALTSSAEALLTIINDILDFSKLEAGRVEFEDAPFSLVRVFEGVVGLLKPRAAEKGLELNWNVDPGLPQWISGDSGRLWQVLLNLTGNAVKFTDSGHVTLRATAEAAVDGRVDVLFEIVDTGIGIDSEAKARLFESFVQADASISRRFGGTGLGLAICRRLVEGQGGAIGVDSQPGQGSRFWVRLAFSPAAGPPPMDMPRVMVSVPPLDILLAEDNPVNVLVARGLLERCGHRVTVAVDGREAVAQAAHGSFDLILMDMQMPELDGLGATRAIRRLPGPMAAVPIIALTANAMPGDAERCLAVGMNAHVSKPIDPHTLFETMAALVQGETPLPPMVNARQFRELSDHMGPAALGELVHLFQATGQASVDRLADLAGQGDFEASRQCAHDLKGMAGYWGGERLSQHAAAIEKAARDQDVIRLRALASGLVPLWRETLDEVRRGLERDTDS</sequence>
<dbReference type="Gene3D" id="6.10.340.10">
    <property type="match status" value="1"/>
</dbReference>
<keyword evidence="6" id="KW-0808">Transferase</keyword>
<dbReference type="Pfam" id="PF00072">
    <property type="entry name" value="Response_reg"/>
    <property type="match status" value="1"/>
</dbReference>
<dbReference type="SUPFAM" id="SSF52172">
    <property type="entry name" value="CheY-like"/>
    <property type="match status" value="1"/>
</dbReference>
<dbReference type="InterPro" id="IPR036890">
    <property type="entry name" value="HATPase_C_sf"/>
</dbReference>
<gene>
    <name evidence="24" type="ORF">G4223_14150</name>
</gene>
<keyword evidence="4" id="KW-1003">Cell membrane</keyword>
<evidence type="ECO:0000256" key="13">
    <source>
        <dbReference type="ARBA" id="ARBA00023136"/>
    </source>
</evidence>
<dbReference type="Pfam" id="PF00512">
    <property type="entry name" value="HisKA"/>
    <property type="match status" value="1"/>
</dbReference>
<dbReference type="SUPFAM" id="SSF47384">
    <property type="entry name" value="Homodimeric domain of signal transducing histidine kinase"/>
    <property type="match status" value="1"/>
</dbReference>
<keyword evidence="8" id="KW-0547">Nucleotide-binding</keyword>
<keyword evidence="9" id="KW-0418">Kinase</keyword>
<evidence type="ECO:0000256" key="4">
    <source>
        <dbReference type="ARBA" id="ARBA00022475"/>
    </source>
</evidence>
<evidence type="ECO:0000256" key="12">
    <source>
        <dbReference type="ARBA" id="ARBA00023012"/>
    </source>
</evidence>
<evidence type="ECO:0000256" key="8">
    <source>
        <dbReference type="ARBA" id="ARBA00022741"/>
    </source>
</evidence>
<dbReference type="CDD" id="cd00082">
    <property type="entry name" value="HisKA"/>
    <property type="match status" value="1"/>
</dbReference>
<dbReference type="SUPFAM" id="SSF158472">
    <property type="entry name" value="HAMP domain-like"/>
    <property type="match status" value="1"/>
</dbReference>
<dbReference type="Gene3D" id="3.30.450.20">
    <property type="entry name" value="PAS domain"/>
    <property type="match status" value="1"/>
</dbReference>
<name>A0A7C9QWX9_9PROT</name>
<dbReference type="SMART" id="SM00304">
    <property type="entry name" value="HAMP"/>
    <property type="match status" value="1"/>
</dbReference>
<keyword evidence="7 19" id="KW-0812">Transmembrane</keyword>
<feature type="modified residue" description="Phosphohistidine" evidence="16">
    <location>
        <position position="798"/>
    </location>
</feature>
<feature type="domain" description="Histidine kinase" evidence="20">
    <location>
        <begin position="378"/>
        <end position="599"/>
    </location>
</feature>
<dbReference type="SMART" id="SM00387">
    <property type="entry name" value="HATPase_c"/>
    <property type="match status" value="1"/>
</dbReference>
<feature type="transmembrane region" description="Helical" evidence="19">
    <location>
        <begin position="12"/>
        <end position="31"/>
    </location>
</feature>
<feature type="coiled-coil region" evidence="18">
    <location>
        <begin position="341"/>
        <end position="368"/>
    </location>
</feature>
<evidence type="ECO:0000256" key="14">
    <source>
        <dbReference type="ARBA" id="ARBA00064003"/>
    </source>
</evidence>
<evidence type="ECO:0000256" key="18">
    <source>
        <dbReference type="SAM" id="Coils"/>
    </source>
</evidence>
<dbReference type="EMBL" id="JAAIYP010000039">
    <property type="protein sequence ID" value="NFV81256.1"/>
    <property type="molecule type" value="Genomic_DNA"/>
</dbReference>
<dbReference type="Proteomes" id="UP000480684">
    <property type="component" value="Unassembled WGS sequence"/>
</dbReference>
<comment type="subunit">
    <text evidence="14">At low DSF concentrations, interacts with RpfF.</text>
</comment>
<dbReference type="CDD" id="cd12914">
    <property type="entry name" value="PDC1_DGC_like"/>
    <property type="match status" value="1"/>
</dbReference>
<dbReference type="FunFam" id="3.30.565.10:FF:000010">
    <property type="entry name" value="Sensor histidine kinase RcsC"/>
    <property type="match status" value="1"/>
</dbReference>
<dbReference type="Gene3D" id="1.20.120.160">
    <property type="entry name" value="HPT domain"/>
    <property type="match status" value="1"/>
</dbReference>
<dbReference type="AlphaFoldDB" id="A0A7C9QWX9"/>
<dbReference type="SMART" id="SM00448">
    <property type="entry name" value="REC"/>
    <property type="match status" value="1"/>
</dbReference>
<keyword evidence="11 19" id="KW-1133">Transmembrane helix</keyword>
<feature type="transmembrane region" description="Helical" evidence="19">
    <location>
        <begin position="284"/>
        <end position="302"/>
    </location>
</feature>
<dbReference type="PROSITE" id="PS50109">
    <property type="entry name" value="HIS_KIN"/>
    <property type="match status" value="1"/>
</dbReference>
<evidence type="ECO:0000256" key="5">
    <source>
        <dbReference type="ARBA" id="ARBA00022553"/>
    </source>
</evidence>